<name>G9QJH3_9BACI</name>
<gene>
    <name evidence="1" type="ORF">HMPREF1015_01856</name>
</gene>
<protein>
    <submittedName>
        <fullName evidence="1">Uncharacterized protein</fullName>
    </submittedName>
</protein>
<dbReference type="Proteomes" id="UP000011747">
    <property type="component" value="Unassembled WGS sequence"/>
</dbReference>
<accession>G9QJH3</accession>
<sequence length="35" mass="4132">MKLMGKSAVFLADFFFSVYIKETNYFVTVENTRFS</sequence>
<organism evidence="1 2">
    <name type="scientific">Bacillus smithii 7_3_47FAA</name>
    <dbReference type="NCBI Taxonomy" id="665952"/>
    <lineage>
        <taxon>Bacteria</taxon>
        <taxon>Bacillati</taxon>
        <taxon>Bacillota</taxon>
        <taxon>Bacilli</taxon>
        <taxon>Bacillales</taxon>
        <taxon>Bacillaceae</taxon>
        <taxon>Bacillus</taxon>
    </lineage>
</organism>
<dbReference type="EMBL" id="ACWF01000059">
    <property type="protein sequence ID" value="EHL78707.1"/>
    <property type="molecule type" value="Genomic_DNA"/>
</dbReference>
<proteinExistence type="predicted"/>
<dbReference type="HOGENOM" id="CLU_3363320_0_0_9"/>
<keyword evidence="2" id="KW-1185">Reference proteome</keyword>
<comment type="caution">
    <text evidence="1">The sequence shown here is derived from an EMBL/GenBank/DDBJ whole genome shotgun (WGS) entry which is preliminary data.</text>
</comment>
<evidence type="ECO:0000313" key="1">
    <source>
        <dbReference type="EMBL" id="EHL78707.1"/>
    </source>
</evidence>
<reference evidence="1 2" key="1">
    <citation type="submission" date="2011-09" db="EMBL/GenBank/DDBJ databases">
        <title>The Genome Sequence of Bacillus smithii 7_3_47FAA.</title>
        <authorList>
            <consortium name="The Broad Institute Genome Sequencing Platform"/>
            <person name="Earl A."/>
            <person name="Ward D."/>
            <person name="Feldgarden M."/>
            <person name="Gevers D."/>
            <person name="Daigneault M."/>
            <person name="Strauss J."/>
            <person name="Allen-Vercoe E."/>
            <person name="Young S.K."/>
            <person name="Zeng Q."/>
            <person name="Gargeya S."/>
            <person name="Fitzgerald M."/>
            <person name="Haas B."/>
            <person name="Abouelleil A."/>
            <person name="Alvarado L."/>
            <person name="Arachchi H.M."/>
            <person name="Berlin A."/>
            <person name="Brown A."/>
            <person name="Chapman S.B."/>
            <person name="Chen Z."/>
            <person name="Dunbar C."/>
            <person name="Freedman E."/>
            <person name="Gearin G."/>
            <person name="Goldberg J."/>
            <person name="Griggs A."/>
            <person name="Gujja S."/>
            <person name="Heiman D."/>
            <person name="Howarth C."/>
            <person name="Larson L."/>
            <person name="Lui A."/>
            <person name="MacDonald P.J.P."/>
            <person name="Montmayeur A."/>
            <person name="Murphy C."/>
            <person name="Neiman D."/>
            <person name="Pearson M."/>
            <person name="Priest M."/>
            <person name="Roberts A."/>
            <person name="Saif S."/>
            <person name="Shea T."/>
            <person name="Shenoy N."/>
            <person name="Sisk P."/>
            <person name="Stolte C."/>
            <person name="Sykes S."/>
            <person name="Wortman J."/>
            <person name="Nusbaum C."/>
            <person name="Birren B."/>
        </authorList>
    </citation>
    <scope>NUCLEOTIDE SEQUENCE [LARGE SCALE GENOMIC DNA]</scope>
    <source>
        <strain evidence="1 2">7_3_47FAA</strain>
    </source>
</reference>
<dbReference type="AlphaFoldDB" id="G9QJH3"/>
<evidence type="ECO:0000313" key="2">
    <source>
        <dbReference type="Proteomes" id="UP000011747"/>
    </source>
</evidence>